<dbReference type="Proteomes" id="UP000546162">
    <property type="component" value="Unassembled WGS sequence"/>
</dbReference>
<dbReference type="AlphaFoldDB" id="A0A7W7GXF9"/>
<organism evidence="4 5">
    <name type="scientific">Actinoplanes octamycinicus</name>
    <dbReference type="NCBI Taxonomy" id="135948"/>
    <lineage>
        <taxon>Bacteria</taxon>
        <taxon>Bacillati</taxon>
        <taxon>Actinomycetota</taxon>
        <taxon>Actinomycetes</taxon>
        <taxon>Micromonosporales</taxon>
        <taxon>Micromonosporaceae</taxon>
        <taxon>Actinoplanes</taxon>
    </lineage>
</organism>
<keyword evidence="3" id="KW-0732">Signal</keyword>
<feature type="signal peptide" evidence="3">
    <location>
        <begin position="1"/>
        <end position="24"/>
    </location>
</feature>
<name>A0A7W7GXF9_9ACTN</name>
<keyword evidence="2" id="KW-0472">Membrane</keyword>
<keyword evidence="2" id="KW-0812">Transmembrane</keyword>
<keyword evidence="5" id="KW-1185">Reference proteome</keyword>
<dbReference type="PROSITE" id="PS51257">
    <property type="entry name" value="PROKAR_LIPOPROTEIN"/>
    <property type="match status" value="1"/>
</dbReference>
<proteinExistence type="predicted"/>
<evidence type="ECO:0000256" key="3">
    <source>
        <dbReference type="SAM" id="SignalP"/>
    </source>
</evidence>
<evidence type="ECO:0000256" key="2">
    <source>
        <dbReference type="SAM" id="Phobius"/>
    </source>
</evidence>
<comment type="caution">
    <text evidence="4">The sequence shown here is derived from an EMBL/GenBank/DDBJ whole genome shotgun (WGS) entry which is preliminary data.</text>
</comment>
<accession>A0A7W7GXF9</accession>
<feature type="transmembrane region" description="Helical" evidence="2">
    <location>
        <begin position="448"/>
        <end position="468"/>
    </location>
</feature>
<feature type="compositionally biased region" description="Low complexity" evidence="1">
    <location>
        <begin position="369"/>
        <end position="397"/>
    </location>
</feature>
<feature type="region of interest" description="Disordered" evidence="1">
    <location>
        <begin position="359"/>
        <end position="432"/>
    </location>
</feature>
<dbReference type="EMBL" id="JACHNB010000001">
    <property type="protein sequence ID" value="MBB4740037.1"/>
    <property type="molecule type" value="Genomic_DNA"/>
</dbReference>
<protein>
    <recommendedName>
        <fullName evidence="6">LPXTG-motif cell wall-anchored protein</fullName>
    </recommendedName>
</protein>
<evidence type="ECO:0000313" key="5">
    <source>
        <dbReference type="Proteomes" id="UP000546162"/>
    </source>
</evidence>
<evidence type="ECO:0000313" key="4">
    <source>
        <dbReference type="EMBL" id="MBB4740037.1"/>
    </source>
</evidence>
<gene>
    <name evidence="4" type="ORF">BJY16_003496</name>
</gene>
<evidence type="ECO:0000256" key="1">
    <source>
        <dbReference type="SAM" id="MobiDB-lite"/>
    </source>
</evidence>
<evidence type="ECO:0008006" key="6">
    <source>
        <dbReference type="Google" id="ProtNLM"/>
    </source>
</evidence>
<sequence length="477" mass="46314">MPLGRPHSLSAATAAALAALTVPATPAAAGSAACTLGSFSATSQADLAKITVLDPGPLAPGLPALADVRLAPAHSDVDTGRRLGKTRATAGYADGRLLGMRLPGLPLRDAEATHVAPGQRPGPVTVALAALTAGGLAGAELGKATAAASWDAKYRCGGIGPLTRAATMVEGLSVLGGGGAVPALRTVSARTSLLKIGPTGSTQSATDLVTLGGGRVGVRSGAGLALSDLTLFGGTPQQITAKVLTQPTLEVVAGGDEKHSTVSYRPAALSVSSADGAVTGLDGDHTSVSFSVLGRLAENRPAAPLAVRLSLGEPVQRVAGASASASVASLRVEVRVGAAHLLDAAIGYLSVAATAPSRVGASVPRQQVSDSDSPSDSSAPGSSPSSEGPDSSAGAPGHRSAPRAVAQHTSPADPAAGRDATSGPLVAGGTPDSGTPSVAGLALTGANVAAVGLGGVSLIVVGLGALFLTRRRRGAGH</sequence>
<dbReference type="RefSeq" id="WP_185040492.1">
    <property type="nucleotide sequence ID" value="NZ_BAABFG010000005.1"/>
</dbReference>
<feature type="chain" id="PRO_5038853922" description="LPXTG-motif cell wall-anchored protein" evidence="3">
    <location>
        <begin position="25"/>
        <end position="477"/>
    </location>
</feature>
<reference evidence="4 5" key="1">
    <citation type="submission" date="2020-08" db="EMBL/GenBank/DDBJ databases">
        <title>Sequencing the genomes of 1000 actinobacteria strains.</title>
        <authorList>
            <person name="Klenk H.-P."/>
        </authorList>
    </citation>
    <scope>NUCLEOTIDE SEQUENCE [LARGE SCALE GENOMIC DNA]</scope>
    <source>
        <strain evidence="4 5">DSM 45809</strain>
    </source>
</reference>
<keyword evidence="2" id="KW-1133">Transmembrane helix</keyword>